<comment type="caution">
    <text evidence="1">The sequence shown here is derived from an EMBL/GenBank/DDBJ whole genome shotgun (WGS) entry which is preliminary data.</text>
</comment>
<gene>
    <name evidence="1" type="ORF">GCM10007859_22200</name>
</gene>
<accession>A0ABQ6BJU4</accession>
<reference evidence="2" key="1">
    <citation type="journal article" date="2019" name="Int. J. Syst. Evol. Microbiol.">
        <title>The Global Catalogue of Microorganisms (GCM) 10K type strain sequencing project: providing services to taxonomists for standard genome sequencing and annotation.</title>
        <authorList>
            <consortium name="The Broad Institute Genomics Platform"/>
            <consortium name="The Broad Institute Genome Sequencing Center for Infectious Disease"/>
            <person name="Wu L."/>
            <person name="Ma J."/>
        </authorList>
    </citation>
    <scope>NUCLEOTIDE SEQUENCE [LARGE SCALE GENOMIC DNA]</scope>
    <source>
        <strain evidence="2">NBRC 110107</strain>
    </source>
</reference>
<organism evidence="1 2">
    <name type="scientific">Brevundimonas denitrificans</name>
    <dbReference type="NCBI Taxonomy" id="1443434"/>
    <lineage>
        <taxon>Bacteria</taxon>
        <taxon>Pseudomonadati</taxon>
        <taxon>Pseudomonadota</taxon>
        <taxon>Alphaproteobacteria</taxon>
        <taxon>Caulobacterales</taxon>
        <taxon>Caulobacteraceae</taxon>
        <taxon>Brevundimonas</taxon>
    </lineage>
</organism>
<dbReference type="EMBL" id="BSOY01000056">
    <property type="protein sequence ID" value="GLS02198.1"/>
    <property type="molecule type" value="Genomic_DNA"/>
</dbReference>
<evidence type="ECO:0000313" key="1">
    <source>
        <dbReference type="EMBL" id="GLS02198.1"/>
    </source>
</evidence>
<sequence>MAGARAASGPEVRPSIERFSSEDLGSMLERFQSSGMLDEGRINLIGLDAIADRLGDRWEGRREQIYQHVDRSLGKHLESGGFFQRVSPTDYLVVQPELGKFGGQASCMLYLRDLLGHFLGGAAPEELDVLEVTSLSGGRIFAVEIDGAYALEAARTEPRVTPPGATEPPEAWNPFVAADGRTLRVSCTLEPVFELKTFSQIGFRIARRVLVMPAETELSAQELRNLTTADVERVDLATIARGVSRLRSEQGNAKQPTLFLPVSYTTLSSQRGRAPLIARFKEATDGVEKGVVCEICDIEGVPGSALAGVAVLIKPFCLIVVGKLHLAPGRTPEDLRDVRLQGVAFEAGPHPMDHRDFMTWAERAITNTRRVTRSVIIHGLQGPEYLALAGLAGASHASLGARPAPPA</sequence>
<protein>
    <submittedName>
        <fullName evidence="1">Uncharacterized protein</fullName>
    </submittedName>
</protein>
<evidence type="ECO:0000313" key="2">
    <source>
        <dbReference type="Proteomes" id="UP001156921"/>
    </source>
</evidence>
<name>A0ABQ6BJU4_9CAUL</name>
<proteinExistence type="predicted"/>
<dbReference type="Proteomes" id="UP001156921">
    <property type="component" value="Unassembled WGS sequence"/>
</dbReference>
<keyword evidence="2" id="KW-1185">Reference proteome</keyword>